<keyword evidence="7" id="KW-1003">Cell membrane</keyword>
<dbReference type="InterPro" id="IPR007507">
    <property type="entry name" value="Glycos_transf_N"/>
</dbReference>
<keyword evidence="7" id="KW-0472">Membrane</keyword>
<dbReference type="EMBL" id="BNAH01000012">
    <property type="protein sequence ID" value="GHE97062.1"/>
    <property type="molecule type" value="Genomic_DNA"/>
</dbReference>
<proteinExistence type="inferred from homology"/>
<reference evidence="10" key="1">
    <citation type="journal article" date="2019" name="Int. J. Syst. Evol. Microbiol.">
        <title>The Global Catalogue of Microorganisms (GCM) 10K type strain sequencing project: providing services to taxonomists for standard genome sequencing and annotation.</title>
        <authorList>
            <consortium name="The Broad Institute Genomics Platform"/>
            <consortium name="The Broad Institute Genome Sequencing Center for Infectious Disease"/>
            <person name="Wu L."/>
            <person name="Ma J."/>
        </authorList>
    </citation>
    <scope>NUCLEOTIDE SEQUENCE [LARGE SCALE GENOMIC DNA]</scope>
    <source>
        <strain evidence="10">CGMCC 1.15922</strain>
    </source>
</reference>
<dbReference type="GO" id="GO:0016740">
    <property type="term" value="F:transferase activity"/>
    <property type="evidence" value="ECO:0007669"/>
    <property type="project" value="UniProtKB-KW"/>
</dbReference>
<dbReference type="InterPro" id="IPR039901">
    <property type="entry name" value="Kdotransferase"/>
</dbReference>
<keyword evidence="4 7" id="KW-0808">Transferase</keyword>
<accession>A0ABQ3IY29</accession>
<name>A0ABQ3IY29_9GAMM</name>
<comment type="subcellular location">
    <subcellularLocation>
        <location evidence="7">Cell membrane</location>
    </subcellularLocation>
</comment>
<evidence type="ECO:0000256" key="1">
    <source>
        <dbReference type="ARBA" id="ARBA00004713"/>
    </source>
</evidence>
<comment type="similarity">
    <text evidence="7">Belongs to the glycosyltransferase group 1 family.</text>
</comment>
<dbReference type="Proteomes" id="UP000626370">
    <property type="component" value="Unassembled WGS sequence"/>
</dbReference>
<dbReference type="InterPro" id="IPR038107">
    <property type="entry name" value="Glycos_transf_N_sf"/>
</dbReference>
<keyword evidence="7" id="KW-0448">Lipopolysaccharide biosynthesis</keyword>
<feature type="domain" description="3-deoxy-D-manno-octulosonic-acid transferase N-terminal" evidence="8">
    <location>
        <begin position="8"/>
        <end position="171"/>
    </location>
</feature>
<keyword evidence="10" id="KW-1185">Reference proteome</keyword>
<gene>
    <name evidence="9" type="ORF">GCM10011501_28240</name>
</gene>
<protein>
    <recommendedName>
        <fullName evidence="3 7">3-deoxy-D-manno-octulosonic acid transferase</fullName>
        <shortName evidence="7">Kdo transferase</shortName>
        <ecNumber evidence="2 7">2.4.99.12</ecNumber>
    </recommendedName>
    <alternativeName>
        <fullName evidence="5 7">Lipid IV(A) 3-deoxy-D-manno-octulosonic acid transferase</fullName>
    </alternativeName>
</protein>
<evidence type="ECO:0000313" key="10">
    <source>
        <dbReference type="Proteomes" id="UP000626370"/>
    </source>
</evidence>
<comment type="caution">
    <text evidence="9">The sequence shown here is derived from an EMBL/GenBank/DDBJ whole genome shotgun (WGS) entry which is preliminary data.</text>
</comment>
<evidence type="ECO:0000256" key="3">
    <source>
        <dbReference type="ARBA" id="ARBA00019077"/>
    </source>
</evidence>
<organism evidence="9 10">
    <name type="scientific">Thalassotalea profundi</name>
    <dbReference type="NCBI Taxonomy" id="2036687"/>
    <lineage>
        <taxon>Bacteria</taxon>
        <taxon>Pseudomonadati</taxon>
        <taxon>Pseudomonadota</taxon>
        <taxon>Gammaproteobacteria</taxon>
        <taxon>Alteromonadales</taxon>
        <taxon>Colwelliaceae</taxon>
        <taxon>Thalassotalea</taxon>
    </lineage>
</organism>
<evidence type="ECO:0000259" key="8">
    <source>
        <dbReference type="Pfam" id="PF04413"/>
    </source>
</evidence>
<dbReference type="NCBIfam" id="NF004388">
    <property type="entry name" value="PRK05749.1-4"/>
    <property type="match status" value="1"/>
</dbReference>
<dbReference type="PANTHER" id="PTHR42755:SF1">
    <property type="entry name" value="3-DEOXY-D-MANNO-OCTULOSONIC ACID TRANSFERASE, MITOCHONDRIAL-RELATED"/>
    <property type="match status" value="1"/>
</dbReference>
<comment type="function">
    <text evidence="7">Involved in lipopolysaccharide (LPS) biosynthesis. Catalyzes the transfer of 3-deoxy-D-manno-octulosonate (Kdo) residue(s) from CMP-Kdo to lipid IV(A), the tetraacyldisaccharide-1,4'-bisphosphate precursor of lipid A.</text>
</comment>
<evidence type="ECO:0000256" key="2">
    <source>
        <dbReference type="ARBA" id="ARBA00012621"/>
    </source>
</evidence>
<evidence type="ECO:0000256" key="7">
    <source>
        <dbReference type="RuleBase" id="RU365103"/>
    </source>
</evidence>
<dbReference type="EC" id="2.4.99.12" evidence="2 7"/>
<dbReference type="Pfam" id="PF04413">
    <property type="entry name" value="Glycos_transf_N"/>
    <property type="match status" value="1"/>
</dbReference>
<evidence type="ECO:0000313" key="9">
    <source>
        <dbReference type="EMBL" id="GHE97062.1"/>
    </source>
</evidence>
<evidence type="ECO:0000256" key="4">
    <source>
        <dbReference type="ARBA" id="ARBA00022679"/>
    </source>
</evidence>
<dbReference type="PANTHER" id="PTHR42755">
    <property type="entry name" value="3-DEOXY-MANNO-OCTULOSONATE CYTIDYLYLTRANSFERASE"/>
    <property type="match status" value="1"/>
</dbReference>
<comment type="pathway">
    <text evidence="1 7">Bacterial outer membrane biogenesis; LPS core biosynthesis.</text>
</comment>
<dbReference type="SUPFAM" id="SSF53756">
    <property type="entry name" value="UDP-Glycosyltransferase/glycogen phosphorylase"/>
    <property type="match status" value="1"/>
</dbReference>
<evidence type="ECO:0000256" key="5">
    <source>
        <dbReference type="ARBA" id="ARBA00031445"/>
    </source>
</evidence>
<comment type="catalytic activity">
    <reaction evidence="6 7">
        <text>lipid IVA (E. coli) + CMP-3-deoxy-beta-D-manno-octulosonate = alpha-Kdo-(2-&gt;6)-lipid IVA (E. coli) + CMP + H(+)</text>
        <dbReference type="Rhea" id="RHEA:28066"/>
        <dbReference type="ChEBI" id="CHEBI:15378"/>
        <dbReference type="ChEBI" id="CHEBI:58603"/>
        <dbReference type="ChEBI" id="CHEBI:60364"/>
        <dbReference type="ChEBI" id="CHEBI:60377"/>
        <dbReference type="ChEBI" id="CHEBI:85987"/>
        <dbReference type="EC" id="2.4.99.12"/>
    </reaction>
</comment>
<sequence length="386" mass="43786">MVNSSFKKNTIIIHASSVGEVLALKPFVEKLLHQNPSLTVTFTTFTPTGSTQVINLFTERVQHCYLPFDCWPCTSVFLNALQPKAMVFMETEIWPNLLAQCKHKKIKLLLINARLSEKSVKSYRKLNWLIQPSLSAFDHIYCQSSDNLERFIKLGADINKASVSGNLKYDISINPSLAIKQKELKQFLHHDRKVWVVASTHQGDEDIILSAFKQIKITCPDLLLILVPRHPERFDTIAKLCQQNFNTIRRSQKLKIDTNTDIWLLDSLGELLAAYSLANIVTMGGSFSNIGGHNPLEPALFKLPIIVGPDMHNFTEVMLQLTQQKGIIELTHMNNINEKLCEQVIKLLHNPEIAEQYGNNAFQVVQTNQGASQRSLDKLIELINKF</sequence>
<dbReference type="Gene3D" id="3.40.50.2000">
    <property type="entry name" value="Glycogen Phosphorylase B"/>
    <property type="match status" value="1"/>
</dbReference>
<dbReference type="Gene3D" id="3.40.50.11720">
    <property type="entry name" value="3-Deoxy-D-manno-octulosonic-acid transferase, N-terminal domain"/>
    <property type="match status" value="1"/>
</dbReference>
<evidence type="ECO:0000256" key="6">
    <source>
        <dbReference type="ARBA" id="ARBA00049183"/>
    </source>
</evidence>